<reference evidence="1" key="1">
    <citation type="submission" date="2023-02" db="EMBL/GenBank/DDBJ databases">
        <title>Identification and recombinant expression of a fungal hydrolase from Papiliotrema laurentii that hydrolyzes apple cutin and clears colloidal polyester polyurethane.</title>
        <authorList>
            <consortium name="DOE Joint Genome Institute"/>
            <person name="Roman V.A."/>
            <person name="Bojanowski C."/>
            <person name="Crable B.R."/>
            <person name="Wagner D.N."/>
            <person name="Hung C.S."/>
            <person name="Nadeau L.J."/>
            <person name="Schratz L."/>
            <person name="Haridas S."/>
            <person name="Pangilinan J."/>
            <person name="Lipzen A."/>
            <person name="Na H."/>
            <person name="Yan M."/>
            <person name="Ng V."/>
            <person name="Grigoriev I.V."/>
            <person name="Spatafora J.W."/>
            <person name="Barlow D."/>
            <person name="Biffinger J."/>
            <person name="Kelley-Loughnane N."/>
            <person name="Varaljay V.A."/>
            <person name="Crookes-Goodson W.J."/>
        </authorList>
    </citation>
    <scope>NUCLEOTIDE SEQUENCE</scope>
    <source>
        <strain evidence="1">5307AH</strain>
    </source>
</reference>
<dbReference type="AlphaFoldDB" id="A0AAD9CWY6"/>
<protein>
    <submittedName>
        <fullName evidence="1">Uncharacterized protein</fullName>
    </submittedName>
</protein>
<gene>
    <name evidence="1" type="ORF">DB88DRAFT_497391</name>
</gene>
<keyword evidence="2" id="KW-1185">Reference proteome</keyword>
<organism evidence="1 2">
    <name type="scientific">Papiliotrema laurentii</name>
    <name type="common">Cryptococcus laurentii</name>
    <dbReference type="NCBI Taxonomy" id="5418"/>
    <lineage>
        <taxon>Eukaryota</taxon>
        <taxon>Fungi</taxon>
        <taxon>Dikarya</taxon>
        <taxon>Basidiomycota</taxon>
        <taxon>Agaricomycotina</taxon>
        <taxon>Tremellomycetes</taxon>
        <taxon>Tremellales</taxon>
        <taxon>Rhynchogastremaceae</taxon>
        <taxon>Papiliotrema</taxon>
    </lineage>
</organism>
<dbReference type="EMBL" id="JAODAN010000009">
    <property type="protein sequence ID" value="KAK1922163.1"/>
    <property type="molecule type" value="Genomic_DNA"/>
</dbReference>
<accession>A0AAD9CWY6</accession>
<sequence>MPRLLAFGNNICRALDSRGTDIIDCPRDVTQNPGCDKVLWHSWTCTISRDATGHLVVWGTVTPQIRRSIESTKAADVVKILGHDEPLGFLSQHNAVHAFSGQIHNREWRDVAVDDTGRVYALNKHSIVIFVSWTSFLSGQSVRDIGHPLFERASSLTIHALESRCFVKMDTHLLEIKDDSLRLVDAVDGLGFRIVEGRRNRLGVITDAGDAFVFCPKSQEPSLIDVADEVRFLGLGSEFDIVVTQSKVLTRLVSWGIKGTRENIQPGKLWM</sequence>
<comment type="caution">
    <text evidence="1">The sequence shown here is derived from an EMBL/GenBank/DDBJ whole genome shotgun (WGS) entry which is preliminary data.</text>
</comment>
<dbReference type="Proteomes" id="UP001182556">
    <property type="component" value="Unassembled WGS sequence"/>
</dbReference>
<evidence type="ECO:0000313" key="1">
    <source>
        <dbReference type="EMBL" id="KAK1922163.1"/>
    </source>
</evidence>
<name>A0AAD9CWY6_PAPLA</name>
<evidence type="ECO:0000313" key="2">
    <source>
        <dbReference type="Proteomes" id="UP001182556"/>
    </source>
</evidence>
<proteinExistence type="predicted"/>